<reference evidence="5 6" key="1">
    <citation type="submission" date="2024-01" db="EMBL/GenBank/DDBJ databases">
        <title>A draft genome for a cacao thread blight-causing isolate of Paramarasmius palmivorus.</title>
        <authorList>
            <person name="Baruah I.K."/>
            <person name="Bukari Y."/>
            <person name="Amoako-Attah I."/>
            <person name="Meinhardt L.W."/>
            <person name="Bailey B.A."/>
            <person name="Cohen S.P."/>
        </authorList>
    </citation>
    <scope>NUCLEOTIDE SEQUENCE [LARGE SCALE GENOMIC DNA]</scope>
    <source>
        <strain evidence="5 6">GH-12</strain>
    </source>
</reference>
<comment type="similarity">
    <text evidence="1">Belongs to the peptidase S12 family.</text>
</comment>
<dbReference type="Proteomes" id="UP001383192">
    <property type="component" value="Unassembled WGS sequence"/>
</dbReference>
<dbReference type="SUPFAM" id="SSF56601">
    <property type="entry name" value="beta-lactamase/transpeptidase-like"/>
    <property type="match status" value="1"/>
</dbReference>
<dbReference type="InterPro" id="IPR012338">
    <property type="entry name" value="Beta-lactam/transpept-like"/>
</dbReference>
<dbReference type="InterPro" id="IPR050491">
    <property type="entry name" value="AmpC-like"/>
</dbReference>
<gene>
    <name evidence="5" type="ORF">VNI00_005478</name>
</gene>
<dbReference type="EMBL" id="JAYKXP010000015">
    <property type="protein sequence ID" value="KAK7050046.1"/>
    <property type="molecule type" value="Genomic_DNA"/>
</dbReference>
<evidence type="ECO:0000256" key="2">
    <source>
        <dbReference type="SAM" id="MobiDB-lite"/>
    </source>
</evidence>
<dbReference type="Pfam" id="PF00144">
    <property type="entry name" value="Beta-lactamase"/>
    <property type="match status" value="1"/>
</dbReference>
<keyword evidence="6" id="KW-1185">Reference proteome</keyword>
<evidence type="ECO:0000256" key="1">
    <source>
        <dbReference type="ARBA" id="ARBA00038215"/>
    </source>
</evidence>
<evidence type="ECO:0000313" key="5">
    <source>
        <dbReference type="EMBL" id="KAK7050046.1"/>
    </source>
</evidence>
<sequence length="575" mass="64024">MRLALALLSLHVSTLAQGVQHPLQYTSAAILDSDMDTFIEGVISSWNSSGGAGVAVVKQREDESWQVETKGYGIAKVAEGKSLDADSLFYIASNSKLFATIATGLLISNESLSPRLSWDTKIADILPEHIWKLQDPIASAETTITDAMSHRTGLPRHDAMYSREDDIESIYNDIMYMLLGYLPTVTLAEKPTIATYIKEHIFNPLGLSSATYSLASARWSGHLVDPIVREVNKTEDLFGRGKPRVLRYPTWFQEDREDGSSGAGGIIMSVKDVATWLRVLLLEGKNPQTGDQVIPREIIRKVASGITVMSAEPEYPEVSNVVYGGGQMRSSYRGNDIIEHTGSVPGYQTHITRLPNSKFGIAVFANDGDYGMQFAEVIKWRIVDQVLGPDPVDWNSRIKSRVRESYQKRQSKPRPRPENPIPPPITFEELAGVYQDLGYGDLELCYVSTSRPDKESKSCNKLREDQDVVLPNAVNKDIPTLLARWDRFWFSHFKLEHVDGALFTLTKLDSRPTSNASEPYWTATTDEPFTTEFVVEDRKIGFGMMDGFWGAGAGVDGPAEGSAKERAEVWFEKIQ</sequence>
<dbReference type="PANTHER" id="PTHR46825:SF15">
    <property type="entry name" value="BETA-LACTAMASE-RELATED DOMAIN-CONTAINING PROTEIN"/>
    <property type="match status" value="1"/>
</dbReference>
<feature type="region of interest" description="Disordered" evidence="2">
    <location>
        <begin position="403"/>
        <end position="424"/>
    </location>
</feature>
<name>A0AAW0DDS3_9AGAR</name>
<comment type="caution">
    <text evidence="5">The sequence shown here is derived from an EMBL/GenBank/DDBJ whole genome shotgun (WGS) entry which is preliminary data.</text>
</comment>
<evidence type="ECO:0000256" key="3">
    <source>
        <dbReference type="SAM" id="SignalP"/>
    </source>
</evidence>
<evidence type="ECO:0000313" key="6">
    <source>
        <dbReference type="Proteomes" id="UP001383192"/>
    </source>
</evidence>
<dbReference type="PANTHER" id="PTHR46825">
    <property type="entry name" value="D-ALANYL-D-ALANINE-CARBOXYPEPTIDASE/ENDOPEPTIDASE AMPH"/>
    <property type="match status" value="1"/>
</dbReference>
<protein>
    <recommendedName>
        <fullName evidence="4">Beta-lactamase-related domain-containing protein</fullName>
    </recommendedName>
</protein>
<dbReference type="InterPro" id="IPR001466">
    <property type="entry name" value="Beta-lactam-related"/>
</dbReference>
<dbReference type="AlphaFoldDB" id="A0AAW0DDS3"/>
<feature type="domain" description="Beta-lactamase-related" evidence="4">
    <location>
        <begin position="66"/>
        <end position="369"/>
    </location>
</feature>
<keyword evidence="3" id="KW-0732">Signal</keyword>
<dbReference type="Gene3D" id="3.40.710.10">
    <property type="entry name" value="DD-peptidase/beta-lactamase superfamily"/>
    <property type="match status" value="1"/>
</dbReference>
<feature type="chain" id="PRO_5043956701" description="Beta-lactamase-related domain-containing protein" evidence="3">
    <location>
        <begin position="17"/>
        <end position="575"/>
    </location>
</feature>
<proteinExistence type="inferred from homology"/>
<evidence type="ECO:0000259" key="4">
    <source>
        <dbReference type="Pfam" id="PF00144"/>
    </source>
</evidence>
<accession>A0AAW0DDS3</accession>
<organism evidence="5 6">
    <name type="scientific">Paramarasmius palmivorus</name>
    <dbReference type="NCBI Taxonomy" id="297713"/>
    <lineage>
        <taxon>Eukaryota</taxon>
        <taxon>Fungi</taxon>
        <taxon>Dikarya</taxon>
        <taxon>Basidiomycota</taxon>
        <taxon>Agaricomycotina</taxon>
        <taxon>Agaricomycetes</taxon>
        <taxon>Agaricomycetidae</taxon>
        <taxon>Agaricales</taxon>
        <taxon>Marasmiineae</taxon>
        <taxon>Marasmiaceae</taxon>
        <taxon>Paramarasmius</taxon>
    </lineage>
</organism>
<feature type="signal peptide" evidence="3">
    <location>
        <begin position="1"/>
        <end position="16"/>
    </location>
</feature>